<comment type="caution">
    <text evidence="6">The sequence shown here is derived from an EMBL/GenBank/DDBJ whole genome shotgun (WGS) entry which is preliminary data.</text>
</comment>
<dbReference type="EC" id="6.3.3.2" evidence="5"/>
<dbReference type="NCBIfam" id="TIGR02727">
    <property type="entry name" value="MTHFS_bact"/>
    <property type="match status" value="1"/>
</dbReference>
<feature type="binding site" evidence="4">
    <location>
        <begin position="12"/>
        <end position="16"/>
    </location>
    <ligand>
        <name>ATP</name>
        <dbReference type="ChEBI" id="CHEBI:30616"/>
    </ligand>
</feature>
<keyword evidence="5" id="KW-0460">Magnesium</keyword>
<evidence type="ECO:0000256" key="3">
    <source>
        <dbReference type="ARBA" id="ARBA00022840"/>
    </source>
</evidence>
<feature type="binding site" evidence="4">
    <location>
        <position position="63"/>
    </location>
    <ligand>
        <name>substrate</name>
    </ligand>
</feature>
<organism evidence="6 7">
    <name type="scientific">Pelagibacterium lentulum</name>
    <dbReference type="NCBI Taxonomy" id="2029865"/>
    <lineage>
        <taxon>Bacteria</taxon>
        <taxon>Pseudomonadati</taxon>
        <taxon>Pseudomonadota</taxon>
        <taxon>Alphaproteobacteria</taxon>
        <taxon>Hyphomicrobiales</taxon>
        <taxon>Devosiaceae</taxon>
        <taxon>Pelagibacterium</taxon>
    </lineage>
</organism>
<dbReference type="Gene3D" id="3.40.50.10420">
    <property type="entry name" value="NagB/RpiA/CoA transferase-like"/>
    <property type="match status" value="1"/>
</dbReference>
<dbReference type="SUPFAM" id="SSF100950">
    <property type="entry name" value="NagB/RpiA/CoA transferase-like"/>
    <property type="match status" value="1"/>
</dbReference>
<protein>
    <recommendedName>
        <fullName evidence="5">5-formyltetrahydrofolate cyclo-ligase</fullName>
        <ecNumber evidence="5">6.3.3.2</ecNumber>
    </recommendedName>
</protein>
<proteinExistence type="inferred from homology"/>
<dbReference type="GO" id="GO:0046872">
    <property type="term" value="F:metal ion binding"/>
    <property type="evidence" value="ECO:0007669"/>
    <property type="project" value="UniProtKB-KW"/>
</dbReference>
<comment type="cofactor">
    <cofactor evidence="5">
        <name>Mg(2+)</name>
        <dbReference type="ChEBI" id="CHEBI:18420"/>
    </cofactor>
</comment>
<keyword evidence="5" id="KW-0479">Metal-binding</keyword>
<dbReference type="GO" id="GO:0009396">
    <property type="term" value="P:folic acid-containing compound biosynthetic process"/>
    <property type="evidence" value="ECO:0007669"/>
    <property type="project" value="TreeGrafter"/>
</dbReference>
<evidence type="ECO:0000256" key="1">
    <source>
        <dbReference type="ARBA" id="ARBA00010638"/>
    </source>
</evidence>
<dbReference type="Proteomes" id="UP000596977">
    <property type="component" value="Unassembled WGS sequence"/>
</dbReference>
<reference evidence="6 7" key="1">
    <citation type="journal article" date="2014" name="Int. J. Syst. Evol. Microbiol.">
        <title>Complete genome sequence of Corynebacterium casei LMG S-19264T (=DSM 44701T), isolated from a smear-ripened cheese.</title>
        <authorList>
            <consortium name="US DOE Joint Genome Institute (JGI-PGF)"/>
            <person name="Walter F."/>
            <person name="Albersmeier A."/>
            <person name="Kalinowski J."/>
            <person name="Ruckert C."/>
        </authorList>
    </citation>
    <scope>NUCLEOTIDE SEQUENCE [LARGE SCALE GENOMIC DNA]</scope>
    <source>
        <strain evidence="6 7">CGMCC 1.15896</strain>
    </source>
</reference>
<comment type="similarity">
    <text evidence="1 5">Belongs to the 5-formyltetrahydrofolate cyclo-ligase family.</text>
</comment>
<dbReference type="GO" id="GO:0030272">
    <property type="term" value="F:5-formyltetrahydrofolate cyclo-ligase activity"/>
    <property type="evidence" value="ECO:0007669"/>
    <property type="project" value="UniProtKB-EC"/>
</dbReference>
<comment type="catalytic activity">
    <reaction evidence="5">
        <text>(6S)-5-formyl-5,6,7,8-tetrahydrofolate + ATP = (6R)-5,10-methenyltetrahydrofolate + ADP + phosphate</text>
        <dbReference type="Rhea" id="RHEA:10488"/>
        <dbReference type="ChEBI" id="CHEBI:30616"/>
        <dbReference type="ChEBI" id="CHEBI:43474"/>
        <dbReference type="ChEBI" id="CHEBI:57455"/>
        <dbReference type="ChEBI" id="CHEBI:57457"/>
        <dbReference type="ChEBI" id="CHEBI:456216"/>
        <dbReference type="EC" id="6.3.3.2"/>
    </reaction>
</comment>
<feature type="binding site" evidence="4">
    <location>
        <begin position="138"/>
        <end position="146"/>
    </location>
    <ligand>
        <name>ATP</name>
        <dbReference type="ChEBI" id="CHEBI:30616"/>
    </ligand>
</feature>
<keyword evidence="2 4" id="KW-0547">Nucleotide-binding</keyword>
<evidence type="ECO:0000313" key="7">
    <source>
        <dbReference type="Proteomes" id="UP000596977"/>
    </source>
</evidence>
<dbReference type="RefSeq" id="WP_164735056.1">
    <property type="nucleotide sequence ID" value="NZ_BMKB01000005.1"/>
</dbReference>
<evidence type="ECO:0000256" key="5">
    <source>
        <dbReference type="RuleBase" id="RU361279"/>
    </source>
</evidence>
<keyword evidence="7" id="KW-1185">Reference proteome</keyword>
<dbReference type="Pfam" id="PF01812">
    <property type="entry name" value="5-FTHF_cyc-lig"/>
    <property type="match status" value="1"/>
</dbReference>
<dbReference type="GO" id="GO:0035999">
    <property type="term" value="P:tetrahydrofolate interconversion"/>
    <property type="evidence" value="ECO:0007669"/>
    <property type="project" value="TreeGrafter"/>
</dbReference>
<evidence type="ECO:0000256" key="4">
    <source>
        <dbReference type="PIRSR" id="PIRSR006806-1"/>
    </source>
</evidence>
<keyword evidence="3 4" id="KW-0067">ATP-binding</keyword>
<name>A0A916RI46_9HYPH</name>
<sequence length="196" mass="21621">MSAAEPQFEEQKAALREQAFVARSKVPQADREDAAKAAADNFFNSVDLAPGQIVAAYWPIRDEIDCKPVLTRLMDTGQPVCLPVVMGDEAPLQLRLWEDGQPLYPSGFGTLAPAEHAPLVEPDIVLIPLLAFDRLGTRLGYGKGYYDRTLAALDKKPLLVGYAFSAQELDYIPREDHDLPLDLLITETGIIRFPGQ</sequence>
<dbReference type="InterPro" id="IPR002698">
    <property type="entry name" value="FTHF_cligase"/>
</dbReference>
<dbReference type="EMBL" id="BMKB01000005">
    <property type="protein sequence ID" value="GGA58011.1"/>
    <property type="molecule type" value="Genomic_DNA"/>
</dbReference>
<accession>A0A916RI46</accession>
<evidence type="ECO:0000256" key="2">
    <source>
        <dbReference type="ARBA" id="ARBA00022741"/>
    </source>
</evidence>
<dbReference type="AlphaFoldDB" id="A0A916RI46"/>
<dbReference type="PANTHER" id="PTHR23407:SF1">
    <property type="entry name" value="5-FORMYLTETRAHYDROFOLATE CYCLO-LIGASE"/>
    <property type="match status" value="1"/>
</dbReference>
<evidence type="ECO:0000313" key="6">
    <source>
        <dbReference type="EMBL" id="GGA58011.1"/>
    </source>
</evidence>
<dbReference type="InterPro" id="IPR024185">
    <property type="entry name" value="FTHF_cligase-like_sf"/>
</dbReference>
<dbReference type="GO" id="GO:0005524">
    <property type="term" value="F:ATP binding"/>
    <property type="evidence" value="ECO:0007669"/>
    <property type="project" value="UniProtKB-KW"/>
</dbReference>
<gene>
    <name evidence="6" type="ORF">GCM10011499_30280</name>
</gene>
<dbReference type="InterPro" id="IPR037171">
    <property type="entry name" value="NagB/RpiA_transferase-like"/>
</dbReference>
<dbReference type="PIRSF" id="PIRSF006806">
    <property type="entry name" value="FTHF_cligase"/>
    <property type="match status" value="1"/>
</dbReference>
<dbReference type="PANTHER" id="PTHR23407">
    <property type="entry name" value="ATPASE INHIBITOR/5-FORMYLTETRAHYDROFOLATE CYCLO-LIGASE"/>
    <property type="match status" value="1"/>
</dbReference>